<gene>
    <name evidence="8" type="ORF">g.14071</name>
</gene>
<name>A0A1B6KHB6_9HEMI</name>
<keyword evidence="3" id="KW-0547">Nucleotide-binding</keyword>
<dbReference type="PANTHER" id="PTHR42961">
    <property type="entry name" value="IRON-SULFUR PROTEIN NUBPL"/>
    <property type="match status" value="1"/>
</dbReference>
<comment type="similarity">
    <text evidence="7">Belongs to the Mrp/NBP35 ATP-binding proteins family.</text>
</comment>
<dbReference type="InterPro" id="IPR033756">
    <property type="entry name" value="YlxH/NBP35"/>
</dbReference>
<keyword evidence="1" id="KW-0004">4Fe-4S</keyword>
<dbReference type="Gene3D" id="3.40.50.300">
    <property type="entry name" value="P-loop containing nucleotide triphosphate hydrolases"/>
    <property type="match status" value="1"/>
</dbReference>
<dbReference type="GO" id="GO:0032981">
    <property type="term" value="P:mitochondrial respiratory chain complex I assembly"/>
    <property type="evidence" value="ECO:0007669"/>
    <property type="project" value="TreeGrafter"/>
</dbReference>
<evidence type="ECO:0000256" key="6">
    <source>
        <dbReference type="ARBA" id="ARBA00023014"/>
    </source>
</evidence>
<dbReference type="GO" id="GO:0140663">
    <property type="term" value="F:ATP-dependent FeS chaperone activity"/>
    <property type="evidence" value="ECO:0007669"/>
    <property type="project" value="InterPro"/>
</dbReference>
<evidence type="ECO:0008006" key="9">
    <source>
        <dbReference type="Google" id="ProtNLM"/>
    </source>
</evidence>
<dbReference type="CDD" id="cd02037">
    <property type="entry name" value="Mrp_NBP35"/>
    <property type="match status" value="1"/>
</dbReference>
<dbReference type="Pfam" id="PF10609">
    <property type="entry name" value="ParA"/>
    <property type="match status" value="1"/>
</dbReference>
<proteinExistence type="inferred from homology"/>
<accession>A0A1B6KHB6</accession>
<dbReference type="EMBL" id="GEBQ01029119">
    <property type="protein sequence ID" value="JAT10858.1"/>
    <property type="molecule type" value="Transcribed_RNA"/>
</dbReference>
<evidence type="ECO:0000256" key="3">
    <source>
        <dbReference type="ARBA" id="ARBA00022741"/>
    </source>
</evidence>
<keyword evidence="5" id="KW-0408">Iron</keyword>
<reference evidence="8" key="1">
    <citation type="submission" date="2015-11" db="EMBL/GenBank/DDBJ databases">
        <title>De novo transcriptome assembly of four potential Pierce s Disease insect vectors from Arizona vineyards.</title>
        <authorList>
            <person name="Tassone E.E."/>
        </authorList>
    </citation>
    <scope>NUCLEOTIDE SEQUENCE</scope>
</reference>
<keyword evidence="2" id="KW-0479">Metal-binding</keyword>
<dbReference type="GO" id="GO:0005739">
    <property type="term" value="C:mitochondrion"/>
    <property type="evidence" value="ECO:0007669"/>
    <property type="project" value="TreeGrafter"/>
</dbReference>
<dbReference type="HAMAP" id="MF_02040">
    <property type="entry name" value="Mrp_NBP35"/>
    <property type="match status" value="1"/>
</dbReference>
<dbReference type="GO" id="GO:0046872">
    <property type="term" value="F:metal ion binding"/>
    <property type="evidence" value="ECO:0007669"/>
    <property type="project" value="UniProtKB-KW"/>
</dbReference>
<sequence>MYCLCQLFRMMRLNSIKFKAESFWKTKYNIGCIEHLRRHSDSQDNRQQKIMARGLPKKKQIPGVKHIVLVASGKGGVGKSTTAVNLAAALAEMKPSLQVGLLDADVFGPSVPLMMNLSGEPLLTSDNLMIPLVNYGVKSMSMGYLVSQESAVMWRGLMVMQAVNKLMFEVDWGPTDVLVVDTPPGTGDTHLSLVQNLVVSGALVVTTPQQMALQVTRRGVTMFRKLQVPLVGIVQNMGSVVCSNCSHRNELFGPAIRKFAKELDIEVVQDIPLHPDISTCGDEGKPVVISHPSSPIASSYRDLAHRVKTFLKLESSTSETI</sequence>
<evidence type="ECO:0000256" key="4">
    <source>
        <dbReference type="ARBA" id="ARBA00022840"/>
    </source>
</evidence>
<dbReference type="PANTHER" id="PTHR42961:SF2">
    <property type="entry name" value="IRON-SULFUR PROTEIN NUBPL"/>
    <property type="match status" value="1"/>
</dbReference>
<dbReference type="InterPro" id="IPR027417">
    <property type="entry name" value="P-loop_NTPase"/>
</dbReference>
<organism evidence="8">
    <name type="scientific">Graphocephala atropunctata</name>
    <dbReference type="NCBI Taxonomy" id="36148"/>
    <lineage>
        <taxon>Eukaryota</taxon>
        <taxon>Metazoa</taxon>
        <taxon>Ecdysozoa</taxon>
        <taxon>Arthropoda</taxon>
        <taxon>Hexapoda</taxon>
        <taxon>Insecta</taxon>
        <taxon>Pterygota</taxon>
        <taxon>Neoptera</taxon>
        <taxon>Paraneoptera</taxon>
        <taxon>Hemiptera</taxon>
        <taxon>Auchenorrhyncha</taxon>
        <taxon>Membracoidea</taxon>
        <taxon>Cicadellidae</taxon>
        <taxon>Cicadellinae</taxon>
        <taxon>Cicadellini</taxon>
        <taxon>Graphocephala</taxon>
    </lineage>
</organism>
<dbReference type="FunFam" id="3.40.50.300:FF:001278">
    <property type="entry name" value="Iron-sulfur cluster carrier protein"/>
    <property type="match status" value="1"/>
</dbReference>
<evidence type="ECO:0000256" key="7">
    <source>
        <dbReference type="ARBA" id="ARBA00024036"/>
    </source>
</evidence>
<dbReference type="InterPro" id="IPR044304">
    <property type="entry name" value="NUBPL-like"/>
</dbReference>
<protein>
    <recommendedName>
        <fullName evidence="9">Iron-sulfur protein NUBPL</fullName>
    </recommendedName>
</protein>
<dbReference type="GO" id="GO:0005524">
    <property type="term" value="F:ATP binding"/>
    <property type="evidence" value="ECO:0007669"/>
    <property type="project" value="UniProtKB-KW"/>
</dbReference>
<dbReference type="GO" id="GO:0051539">
    <property type="term" value="F:4 iron, 4 sulfur cluster binding"/>
    <property type="evidence" value="ECO:0007669"/>
    <property type="project" value="UniProtKB-KW"/>
</dbReference>
<dbReference type="SUPFAM" id="SSF52540">
    <property type="entry name" value="P-loop containing nucleoside triphosphate hydrolases"/>
    <property type="match status" value="1"/>
</dbReference>
<dbReference type="InterPro" id="IPR019591">
    <property type="entry name" value="Mrp/NBP35_ATP-bd"/>
</dbReference>
<dbReference type="GO" id="GO:0016226">
    <property type="term" value="P:iron-sulfur cluster assembly"/>
    <property type="evidence" value="ECO:0007669"/>
    <property type="project" value="InterPro"/>
</dbReference>
<evidence type="ECO:0000256" key="2">
    <source>
        <dbReference type="ARBA" id="ARBA00022723"/>
    </source>
</evidence>
<keyword evidence="6" id="KW-0411">Iron-sulfur</keyword>
<dbReference type="AlphaFoldDB" id="A0A1B6KHB6"/>
<evidence type="ECO:0000256" key="1">
    <source>
        <dbReference type="ARBA" id="ARBA00022485"/>
    </source>
</evidence>
<evidence type="ECO:0000313" key="8">
    <source>
        <dbReference type="EMBL" id="JAT10858.1"/>
    </source>
</evidence>
<keyword evidence="4" id="KW-0067">ATP-binding</keyword>
<evidence type="ECO:0000256" key="5">
    <source>
        <dbReference type="ARBA" id="ARBA00023004"/>
    </source>
</evidence>